<keyword evidence="1" id="KW-0479">Metal-binding</keyword>
<feature type="compositionally biased region" description="Basic and acidic residues" evidence="4">
    <location>
        <begin position="499"/>
        <end position="511"/>
    </location>
</feature>
<keyword evidence="6" id="KW-1185">Reference proteome</keyword>
<evidence type="ECO:0000256" key="3">
    <source>
        <dbReference type="ARBA" id="ARBA00022833"/>
    </source>
</evidence>
<evidence type="ECO:0000256" key="2">
    <source>
        <dbReference type="ARBA" id="ARBA00022771"/>
    </source>
</evidence>
<keyword evidence="2" id="KW-0863">Zinc-finger</keyword>
<sequence length="576" mass="64827">MGRKQCDICDVKESHPLERLLTLLKCRKCGLKVHKECYDSGGALSDSYRQSSPEDENDFKATFVCHPCSTPDPDDPQKRLHPFNVSCCLCSFKQDPKGTQYEGQPNNARPHDAQSGRRDPHAFHKVERWRYYPDGSGGEEWGGPDGDESGGDSTAAAVGQRSVSKQLWCHTICGFGLRTTGLIWGADVFGESDSDPFDHFQLMKSEPFKIPKGLDKEEEESRRQLLNSFHVGQSDVGELRTMTKKAANRCSYCTNKDHMTNRMPTQCNAGNAAENGRLSQFHKPCNPACGKILHVGCSKYCSKTKMVDPETKRNILKPRRTYFYPGLNDYVEYYLKARAHPDIEVAGRKEVARLLKIERWDKQWKKDADVPEWLQADLFNVLKRQLEEALNAPVDEIFQVYCPDHAYEIAKNMGLGHYPGGAFVPPPDSPLRINNNSNSNSSRPQDQSEEENELDLDEEDQEEGGEAEAVKTTTKEEEEVSVTATVQSRKMGNKKRPLRAQDDDTSNRDDAPNATTTTTTTAAERSQGRAISEDHVVDEPRERVKKKAKVQTEENRDEGGSLVRLVFDESENELSA</sequence>
<name>A0A9W7EPZ1_9STRA</name>
<feature type="region of interest" description="Disordered" evidence="4">
    <location>
        <begin position="134"/>
        <end position="157"/>
    </location>
</feature>
<feature type="compositionally biased region" description="Basic and acidic residues" evidence="4">
    <location>
        <begin position="550"/>
        <end position="559"/>
    </location>
</feature>
<evidence type="ECO:0000313" key="5">
    <source>
        <dbReference type="EMBL" id="GMH87243.1"/>
    </source>
</evidence>
<feature type="compositionally biased region" description="Basic and acidic residues" evidence="4">
    <location>
        <begin position="109"/>
        <end position="119"/>
    </location>
</feature>
<evidence type="ECO:0000313" key="6">
    <source>
        <dbReference type="Proteomes" id="UP001165160"/>
    </source>
</evidence>
<feature type="region of interest" description="Disordered" evidence="4">
    <location>
        <begin position="99"/>
        <end position="119"/>
    </location>
</feature>
<evidence type="ECO:0000256" key="1">
    <source>
        <dbReference type="ARBA" id="ARBA00022723"/>
    </source>
</evidence>
<protein>
    <submittedName>
        <fullName evidence="5">Uncharacterized protein</fullName>
    </submittedName>
</protein>
<feature type="region of interest" description="Disordered" evidence="4">
    <location>
        <begin position="426"/>
        <end position="576"/>
    </location>
</feature>
<gene>
    <name evidence="5" type="ORF">TrVE_jg2207</name>
</gene>
<dbReference type="EMBL" id="BRXX01000070">
    <property type="protein sequence ID" value="GMH87243.1"/>
    <property type="molecule type" value="Genomic_DNA"/>
</dbReference>
<keyword evidence="3" id="KW-0862">Zinc</keyword>
<dbReference type="Proteomes" id="UP001165160">
    <property type="component" value="Unassembled WGS sequence"/>
</dbReference>
<accession>A0A9W7EPZ1</accession>
<dbReference type="AlphaFoldDB" id="A0A9W7EPZ1"/>
<feature type="compositionally biased region" description="Basic and acidic residues" evidence="4">
    <location>
        <begin position="531"/>
        <end position="542"/>
    </location>
</feature>
<reference evidence="6" key="1">
    <citation type="journal article" date="2023" name="Commun. Biol.">
        <title>Genome analysis of Parmales, the sister group of diatoms, reveals the evolutionary specialization of diatoms from phago-mixotrophs to photoautotrophs.</title>
        <authorList>
            <person name="Ban H."/>
            <person name="Sato S."/>
            <person name="Yoshikawa S."/>
            <person name="Yamada K."/>
            <person name="Nakamura Y."/>
            <person name="Ichinomiya M."/>
            <person name="Sato N."/>
            <person name="Blanc-Mathieu R."/>
            <person name="Endo H."/>
            <person name="Kuwata A."/>
            <person name="Ogata H."/>
        </authorList>
    </citation>
    <scope>NUCLEOTIDE SEQUENCE [LARGE SCALE GENOMIC DNA]</scope>
    <source>
        <strain evidence="6">NIES 3699</strain>
    </source>
</reference>
<dbReference type="PROSITE" id="PS01359">
    <property type="entry name" value="ZF_PHD_1"/>
    <property type="match status" value="1"/>
</dbReference>
<feature type="compositionally biased region" description="Low complexity" evidence="4">
    <location>
        <begin position="514"/>
        <end position="523"/>
    </location>
</feature>
<feature type="compositionally biased region" description="Acidic residues" evidence="4">
    <location>
        <begin position="447"/>
        <end position="466"/>
    </location>
</feature>
<evidence type="ECO:0000256" key="4">
    <source>
        <dbReference type="SAM" id="MobiDB-lite"/>
    </source>
</evidence>
<comment type="caution">
    <text evidence="5">The sequence shown here is derived from an EMBL/GenBank/DDBJ whole genome shotgun (WGS) entry which is preliminary data.</text>
</comment>
<dbReference type="GO" id="GO:0008270">
    <property type="term" value="F:zinc ion binding"/>
    <property type="evidence" value="ECO:0007669"/>
    <property type="project" value="UniProtKB-KW"/>
</dbReference>
<feature type="compositionally biased region" description="Gly residues" evidence="4">
    <location>
        <begin position="135"/>
        <end position="144"/>
    </location>
</feature>
<proteinExistence type="predicted"/>
<organism evidence="5 6">
    <name type="scientific">Triparma verrucosa</name>
    <dbReference type="NCBI Taxonomy" id="1606542"/>
    <lineage>
        <taxon>Eukaryota</taxon>
        <taxon>Sar</taxon>
        <taxon>Stramenopiles</taxon>
        <taxon>Ochrophyta</taxon>
        <taxon>Bolidophyceae</taxon>
        <taxon>Parmales</taxon>
        <taxon>Triparmaceae</taxon>
        <taxon>Triparma</taxon>
    </lineage>
</organism>
<dbReference type="InterPro" id="IPR019786">
    <property type="entry name" value="Zinc_finger_PHD-type_CS"/>
</dbReference>